<evidence type="ECO:0000256" key="5">
    <source>
        <dbReference type="ARBA" id="ARBA00023136"/>
    </source>
</evidence>
<name>A0A4Y9ZDG6_9AGAM</name>
<dbReference type="Pfam" id="PF00300">
    <property type="entry name" value="His_Phos_1"/>
    <property type="match status" value="2"/>
</dbReference>
<dbReference type="Gene3D" id="3.40.50.1240">
    <property type="entry name" value="Phosphoglycerate mutase-like"/>
    <property type="match status" value="2"/>
</dbReference>
<keyword evidence="7" id="KW-1185">Reference proteome</keyword>
<organism evidence="6 7">
    <name type="scientific">Dentipellis fragilis</name>
    <dbReference type="NCBI Taxonomy" id="205917"/>
    <lineage>
        <taxon>Eukaryota</taxon>
        <taxon>Fungi</taxon>
        <taxon>Dikarya</taxon>
        <taxon>Basidiomycota</taxon>
        <taxon>Agaricomycotina</taxon>
        <taxon>Agaricomycetes</taxon>
        <taxon>Russulales</taxon>
        <taxon>Hericiaceae</taxon>
        <taxon>Dentipellis</taxon>
    </lineage>
</organism>
<evidence type="ECO:0000256" key="3">
    <source>
        <dbReference type="ARBA" id="ARBA00022692"/>
    </source>
</evidence>
<comment type="similarity">
    <text evidence="2">Belongs to the peroxisomal membrane protein PXMP2/4 family.</text>
</comment>
<dbReference type="GO" id="GO:0016791">
    <property type="term" value="F:phosphatase activity"/>
    <property type="evidence" value="ECO:0007669"/>
    <property type="project" value="TreeGrafter"/>
</dbReference>
<evidence type="ECO:0000313" key="6">
    <source>
        <dbReference type="EMBL" id="TFY72622.1"/>
    </source>
</evidence>
<dbReference type="InterPro" id="IPR050275">
    <property type="entry name" value="PGM_Phosphatase"/>
</dbReference>
<gene>
    <name evidence="6" type="ORF">EVG20_g364</name>
</gene>
<evidence type="ECO:0000256" key="2">
    <source>
        <dbReference type="ARBA" id="ARBA00006824"/>
    </source>
</evidence>
<dbReference type="InterPro" id="IPR007248">
    <property type="entry name" value="Mpv17_PMP22"/>
</dbReference>
<reference evidence="6 7" key="1">
    <citation type="submission" date="2019-02" db="EMBL/GenBank/DDBJ databases">
        <title>Genome sequencing of the rare red list fungi Dentipellis fragilis.</title>
        <authorList>
            <person name="Buettner E."/>
            <person name="Kellner H."/>
        </authorList>
    </citation>
    <scope>NUCLEOTIDE SEQUENCE [LARGE SCALE GENOMIC DNA]</scope>
    <source>
        <strain evidence="6 7">DSM 105465</strain>
    </source>
</reference>
<evidence type="ECO:0000313" key="7">
    <source>
        <dbReference type="Proteomes" id="UP000298327"/>
    </source>
</evidence>
<dbReference type="OrthoDB" id="496981at2759"/>
<dbReference type="PANTHER" id="PTHR48100:SF1">
    <property type="entry name" value="HISTIDINE PHOSPHATASE FAMILY PROTEIN-RELATED"/>
    <property type="match status" value="1"/>
</dbReference>
<dbReference type="GO" id="GO:0016020">
    <property type="term" value="C:membrane"/>
    <property type="evidence" value="ECO:0007669"/>
    <property type="project" value="UniProtKB-SubCell"/>
</dbReference>
<dbReference type="InterPro" id="IPR013078">
    <property type="entry name" value="His_Pase_superF_clade-1"/>
</dbReference>
<dbReference type="Pfam" id="PF04117">
    <property type="entry name" value="Mpv17_PMP22"/>
    <property type="match status" value="1"/>
</dbReference>
<comment type="caution">
    <text evidence="6">The sequence shown here is derived from an EMBL/GenBank/DDBJ whole genome shotgun (WGS) entry which is preliminary data.</text>
</comment>
<comment type="subcellular location">
    <subcellularLocation>
        <location evidence="1">Membrane</location>
        <topology evidence="1">Multi-pass membrane protein</topology>
    </subcellularLocation>
</comment>
<dbReference type="AlphaFoldDB" id="A0A4Y9ZDG6"/>
<dbReference type="EMBL" id="SEOQ01000009">
    <property type="protein sequence ID" value="TFY72622.1"/>
    <property type="molecule type" value="Genomic_DNA"/>
</dbReference>
<keyword evidence="3" id="KW-0812">Transmembrane</keyword>
<dbReference type="SUPFAM" id="SSF53254">
    <property type="entry name" value="Phosphoglycerate mutase-like"/>
    <property type="match status" value="2"/>
</dbReference>
<keyword evidence="4" id="KW-1133">Transmembrane helix</keyword>
<accession>A0A4Y9ZDG6</accession>
<dbReference type="SMART" id="SM00855">
    <property type="entry name" value="PGAM"/>
    <property type="match status" value="2"/>
</dbReference>
<protein>
    <submittedName>
        <fullName evidence="6">Uncharacterized protein</fullName>
    </submittedName>
</protein>
<dbReference type="Proteomes" id="UP000298327">
    <property type="component" value="Unassembled WGS sequence"/>
</dbReference>
<evidence type="ECO:0000256" key="1">
    <source>
        <dbReference type="ARBA" id="ARBA00004141"/>
    </source>
</evidence>
<sequence length="774" mass="86389">MRSFPIVKIVPGFFLQDDPRADPATIGPIPPSFGLLSKLPSDWSEFQARISGLNSAASAHTSYKVLILGTRGQGYHNAAVLKHGRKEWDEKWSLLDSDGEMVWGPDADLTPLGQSQARELGAAWEIELSRGMPLPQRLYCSPMTRALHTCQLTFEGILPDNHAKPAVLENLREWYGKHSCDRRSTRSAIAARFSAVEFDGDFTEDDVLWTNERESRAHLNERVGSVLDKVFSADKDEVYISITAHGGFFRALTDIIGRGEYALPPGGILPLVKMSSKSYELVSGFFIHDTPQADPVSIEALPVSFGLLSTDSASAWSDFTAKIASLNTAADAGTSYKVLVLGRHGEGHHNVAERKYGTKAWDEHWSLLNGDDELVWGPDPRLTPLGEAQARSANAAWTNEILRGMPLPQKFYCSPMTRALHTWELTFTGILSEGHPTPIIVENCREEYGEHTCDKRRMRSEIRLDFPRFIFEDDFTEEDLLWTPERETKASAEVRARSVLDKIFENDIDHTVISITAHGGIINALLRVIGRGNYTLPTGALPSLQLSTTVECMNSIRSRLSIVCTMSSLTLARVYQQSFESHPHGTVAVAGGALTALGDAVAQSVQMLILKDEKRPSYDYIRTLRFFCFGAGMSPLIGRWNKFLEHRFPLRVEGGSGKVSFTALSKRVACDQLVMAPIGLAIFLGSMGIMEGRSSEQIHGKFRDLFKPALIANWNVWPAAQFINFRYMPLAYRVPFQQSCGVFWTLYLSLINSKEDEKQDRENAMRRTLDQHND</sequence>
<dbReference type="GO" id="GO:0005737">
    <property type="term" value="C:cytoplasm"/>
    <property type="evidence" value="ECO:0007669"/>
    <property type="project" value="TreeGrafter"/>
</dbReference>
<evidence type="ECO:0000256" key="4">
    <source>
        <dbReference type="ARBA" id="ARBA00022989"/>
    </source>
</evidence>
<dbReference type="InterPro" id="IPR029033">
    <property type="entry name" value="His_PPase_superfam"/>
</dbReference>
<dbReference type="PANTHER" id="PTHR48100">
    <property type="entry name" value="BROAD-SPECIFICITY PHOSPHATASE YOR283W-RELATED"/>
    <property type="match status" value="1"/>
</dbReference>
<proteinExistence type="inferred from homology"/>
<keyword evidence="5" id="KW-0472">Membrane</keyword>
<dbReference type="CDD" id="cd07067">
    <property type="entry name" value="HP_PGM_like"/>
    <property type="match status" value="2"/>
</dbReference>